<proteinExistence type="predicted"/>
<dbReference type="Proteomes" id="UP000094565">
    <property type="component" value="Chromosome 4"/>
</dbReference>
<evidence type="ECO:0000256" key="1">
    <source>
        <dbReference type="ARBA" id="ARBA00022737"/>
    </source>
</evidence>
<dbReference type="Gene3D" id="1.25.40.10">
    <property type="entry name" value="Tetratricopeptide repeat domain"/>
    <property type="match status" value="2"/>
</dbReference>
<evidence type="ECO:0000313" key="4">
    <source>
        <dbReference type="Proteomes" id="UP000094565"/>
    </source>
</evidence>
<dbReference type="InterPro" id="IPR006597">
    <property type="entry name" value="Sel1-like"/>
</dbReference>
<protein>
    <submittedName>
        <fullName evidence="3">BA75_05000T0</fullName>
    </submittedName>
</protein>
<feature type="region of interest" description="Disordered" evidence="2">
    <location>
        <begin position="68"/>
        <end position="131"/>
    </location>
</feature>
<evidence type="ECO:0000313" key="3">
    <source>
        <dbReference type="EMBL" id="ANZ77369.1"/>
    </source>
</evidence>
<organism evidence="3 4">
    <name type="scientific">Komagataella pastoris</name>
    <name type="common">Yeast</name>
    <name type="synonym">Pichia pastoris</name>
    <dbReference type="NCBI Taxonomy" id="4922"/>
    <lineage>
        <taxon>Eukaryota</taxon>
        <taxon>Fungi</taxon>
        <taxon>Dikarya</taxon>
        <taxon>Ascomycota</taxon>
        <taxon>Saccharomycotina</taxon>
        <taxon>Pichiomycetes</taxon>
        <taxon>Pichiales</taxon>
        <taxon>Pichiaceae</taxon>
        <taxon>Komagataella</taxon>
    </lineage>
</organism>
<feature type="region of interest" description="Disordered" evidence="2">
    <location>
        <begin position="1"/>
        <end position="45"/>
    </location>
</feature>
<feature type="compositionally biased region" description="Low complexity" evidence="2">
    <location>
        <begin position="90"/>
        <end position="107"/>
    </location>
</feature>
<feature type="compositionally biased region" description="Polar residues" evidence="2">
    <location>
        <begin position="119"/>
        <end position="131"/>
    </location>
</feature>
<dbReference type="Pfam" id="PF08238">
    <property type="entry name" value="Sel1"/>
    <property type="match status" value="8"/>
</dbReference>
<feature type="compositionally biased region" description="Polar residues" evidence="2">
    <location>
        <begin position="68"/>
        <end position="89"/>
    </location>
</feature>
<dbReference type="AlphaFoldDB" id="A0A1B2JH51"/>
<dbReference type="OrthoDB" id="272077at2759"/>
<sequence>MSTHPYRQKIPQFPGSTGSLDRPDITSTQSDLDNTPTEPNSRATLSNLGSVSALPQLDVQQPVLPFTSQVSHNRSSSKPGSITSRSNANSPAGSVSSHSPRSSLSSPLIHPLNPEAQRANGSKVVSPTGSIGNLNEFGHRYRNSGSRMSINTSSSGHSSPMYNIKPDHRTSSRSVDLGSFYQLDRSVSPAITIGTNMDFSQSLLANQQTAEHPSALVPRMKTIEMYRKNARKSHDPAVLFQYAQYMLQTALLLDTESEEEGKLRKDFLQEAQHYLKKLADKGYLDAQYLLGDAYSVGAFGKTDDKESFSLFQSAAKHGHVECAYRTALCYEEGLGTGRNSRKAVEFLKFAASRNHAAAMYKMGLYSFYAKMGLPNNITTKKAGIQWLSRATMRATELTAAAPYELAKIHYHGFEDIVIPDRKYALELYVKAASLGHVKSAAILGHHYEVGDVIPQDPDLSIHYYNIAAMGGDCESMLAMCAWYLVGSEKLEKDENEAFEWAIRAAHGGLAKAQFAVSHFLEQGIGCEIDFAQSKVWLERSAQGGNSRAITKLKNLNSSSENSTKDSKKDKDCIIM</sequence>
<gene>
    <name evidence="3" type="primary">SKT5</name>
    <name evidence="3" type="ORF">ATY40_BA7505000</name>
</gene>
<dbReference type="InterPro" id="IPR011990">
    <property type="entry name" value="TPR-like_helical_dom_sf"/>
</dbReference>
<dbReference type="InterPro" id="IPR051726">
    <property type="entry name" value="Chitin_Synth_Reg"/>
</dbReference>
<feature type="compositionally biased region" description="Polar residues" evidence="2">
    <location>
        <begin position="14"/>
        <end position="45"/>
    </location>
</feature>
<name>A0A1B2JH51_PICPA</name>
<dbReference type="PANTHER" id="PTHR46430">
    <property type="entry name" value="PROTEIN SKT5-RELATED"/>
    <property type="match status" value="1"/>
</dbReference>
<dbReference type="SUPFAM" id="SSF81901">
    <property type="entry name" value="HCP-like"/>
    <property type="match status" value="2"/>
</dbReference>
<dbReference type="SMART" id="SM00671">
    <property type="entry name" value="SEL1"/>
    <property type="match status" value="6"/>
</dbReference>
<reference evidence="3 4" key="1">
    <citation type="submission" date="2016-02" db="EMBL/GenBank/DDBJ databases">
        <title>Comparative genomic and transcriptomic foundation for Pichia pastoris.</title>
        <authorList>
            <person name="Love K.R."/>
            <person name="Shah K.A."/>
            <person name="Whittaker C.A."/>
            <person name="Wu J."/>
            <person name="Bartlett M.C."/>
            <person name="Ma D."/>
            <person name="Leeson R.L."/>
            <person name="Priest M."/>
            <person name="Young S.K."/>
            <person name="Love J.C."/>
        </authorList>
    </citation>
    <scope>NUCLEOTIDE SEQUENCE [LARGE SCALE GENOMIC DNA]</scope>
    <source>
        <strain evidence="3 4">ATCC 28485</strain>
    </source>
</reference>
<dbReference type="PANTHER" id="PTHR46430:SF1">
    <property type="entry name" value="CHITIN SYNTHASE REGULATOR SKT5-RELATED"/>
    <property type="match status" value="1"/>
</dbReference>
<accession>A0A1B2JH51</accession>
<dbReference type="EMBL" id="CP014587">
    <property type="protein sequence ID" value="ANZ77369.1"/>
    <property type="molecule type" value="Genomic_DNA"/>
</dbReference>
<evidence type="ECO:0000256" key="2">
    <source>
        <dbReference type="SAM" id="MobiDB-lite"/>
    </source>
</evidence>
<keyword evidence="1" id="KW-0677">Repeat</keyword>
<keyword evidence="4" id="KW-1185">Reference proteome</keyword>